<keyword evidence="2" id="KW-1185">Reference proteome</keyword>
<evidence type="ECO:0000313" key="1">
    <source>
        <dbReference type="EMBL" id="KAI4302150.1"/>
    </source>
</evidence>
<gene>
    <name evidence="1" type="ORF">MLD38_037934</name>
</gene>
<proteinExistence type="predicted"/>
<reference evidence="2" key="1">
    <citation type="journal article" date="2023" name="Front. Plant Sci.">
        <title>Chromosomal-level genome assembly of Melastoma candidum provides insights into trichome evolution.</title>
        <authorList>
            <person name="Zhong Y."/>
            <person name="Wu W."/>
            <person name="Sun C."/>
            <person name="Zou P."/>
            <person name="Liu Y."/>
            <person name="Dai S."/>
            <person name="Zhou R."/>
        </authorList>
    </citation>
    <scope>NUCLEOTIDE SEQUENCE [LARGE SCALE GENOMIC DNA]</scope>
</reference>
<protein>
    <submittedName>
        <fullName evidence="1">Uncharacterized protein</fullName>
    </submittedName>
</protein>
<dbReference type="Proteomes" id="UP001057402">
    <property type="component" value="Chromosome 12"/>
</dbReference>
<organism evidence="1 2">
    <name type="scientific">Melastoma candidum</name>
    <dbReference type="NCBI Taxonomy" id="119954"/>
    <lineage>
        <taxon>Eukaryota</taxon>
        <taxon>Viridiplantae</taxon>
        <taxon>Streptophyta</taxon>
        <taxon>Embryophyta</taxon>
        <taxon>Tracheophyta</taxon>
        <taxon>Spermatophyta</taxon>
        <taxon>Magnoliopsida</taxon>
        <taxon>eudicotyledons</taxon>
        <taxon>Gunneridae</taxon>
        <taxon>Pentapetalae</taxon>
        <taxon>rosids</taxon>
        <taxon>malvids</taxon>
        <taxon>Myrtales</taxon>
        <taxon>Melastomataceae</taxon>
        <taxon>Melastomatoideae</taxon>
        <taxon>Melastomateae</taxon>
        <taxon>Melastoma</taxon>
    </lineage>
</organism>
<evidence type="ECO:0000313" key="2">
    <source>
        <dbReference type="Proteomes" id="UP001057402"/>
    </source>
</evidence>
<dbReference type="EMBL" id="CM042891">
    <property type="protein sequence ID" value="KAI4302150.1"/>
    <property type="molecule type" value="Genomic_DNA"/>
</dbReference>
<sequence length="113" mass="12287">MEGRGEPAGYGDGTGRGLVEGCGNFGFSSRKKKALVFLRYREWISALTKTVEGLLLVVGTCLIVVSSNGVYSEGFVSPPSFCRVQPYGVSRPNCLPLVVWDTGALETKVRRFH</sequence>
<accession>A0ACB9KY75</accession>
<comment type="caution">
    <text evidence="1">The sequence shown here is derived from an EMBL/GenBank/DDBJ whole genome shotgun (WGS) entry which is preliminary data.</text>
</comment>
<name>A0ACB9KY75_9MYRT</name>